<keyword evidence="6" id="KW-1185">Reference proteome</keyword>
<dbReference type="SUPFAM" id="SSF53822">
    <property type="entry name" value="Periplasmic binding protein-like I"/>
    <property type="match status" value="1"/>
</dbReference>
<name>Q2S7C5_HAHCH</name>
<dbReference type="PANTHER" id="PTHR30146:SF109">
    <property type="entry name" value="HTH-TYPE TRANSCRIPTIONAL REGULATOR GALS"/>
    <property type="match status" value="1"/>
</dbReference>
<reference evidence="5 6" key="1">
    <citation type="journal article" date="2005" name="Nucleic Acids Res.">
        <title>Genomic blueprint of Hahella chejuensis, a marine microbe producing an algicidal agent.</title>
        <authorList>
            <person name="Jeong H."/>
            <person name="Yim J.H."/>
            <person name="Lee C."/>
            <person name="Choi S.-H."/>
            <person name="Park Y.K."/>
            <person name="Yoon S.H."/>
            <person name="Hur C.-G."/>
            <person name="Kang H.-Y."/>
            <person name="Kim D."/>
            <person name="Lee H.H."/>
            <person name="Park K.H."/>
            <person name="Park S.-H."/>
            <person name="Park H.-S."/>
            <person name="Lee H.K."/>
            <person name="Oh T.K."/>
            <person name="Kim J.F."/>
        </authorList>
    </citation>
    <scope>NUCLEOTIDE SEQUENCE [LARGE SCALE GENOMIC DNA]</scope>
    <source>
        <strain evidence="5 6">KCTC 2396</strain>
    </source>
</reference>
<dbReference type="SUPFAM" id="SSF47413">
    <property type="entry name" value="lambda repressor-like DNA-binding domains"/>
    <property type="match status" value="1"/>
</dbReference>
<dbReference type="CDD" id="cd01392">
    <property type="entry name" value="HTH_LacI"/>
    <property type="match status" value="1"/>
</dbReference>
<dbReference type="InterPro" id="IPR000843">
    <property type="entry name" value="HTH_LacI"/>
</dbReference>
<evidence type="ECO:0000313" key="6">
    <source>
        <dbReference type="Proteomes" id="UP000000238"/>
    </source>
</evidence>
<dbReference type="CDD" id="cd06270">
    <property type="entry name" value="PBP1_GalS-like"/>
    <property type="match status" value="1"/>
</dbReference>
<dbReference type="GO" id="GO:0000976">
    <property type="term" value="F:transcription cis-regulatory region binding"/>
    <property type="evidence" value="ECO:0007669"/>
    <property type="project" value="TreeGrafter"/>
</dbReference>
<evidence type="ECO:0000259" key="4">
    <source>
        <dbReference type="PROSITE" id="PS50932"/>
    </source>
</evidence>
<evidence type="ECO:0000256" key="1">
    <source>
        <dbReference type="ARBA" id="ARBA00023015"/>
    </source>
</evidence>
<sequence length="338" mass="37021">MITIKEVSDRAKVSISTVSRVINNTAPVKESTRKRVFKAMKDLGYRPNSFAQGLVTNRSNNIGLVVTDLLGVFFGPLISSLERALRESGYNLIISVENYSSEEIKETIDMLAGRRCDAIILFPYCLTDEELIALKEKSPPLVLLNRYVPELAGECVIVDNEQGSHLAVDYLASIGHSRIACISGPLGNEEGRARLSGYRRSMENLGLSYDKDLVVEGDFTVEGGYVATQRLLKRSRDFTAIFACNDQMAAGAMKALREAKLSVPEEISLVGFDDVEYASLLYPALTTVRQPVNAMGKRAAALAIQSIQGERRAQPAPMFEPELVLRDSVAPPKTSPAS</sequence>
<dbReference type="InterPro" id="IPR046335">
    <property type="entry name" value="LacI/GalR-like_sensor"/>
</dbReference>
<dbReference type="EMBL" id="CP000155">
    <property type="protein sequence ID" value="ABC33449.1"/>
    <property type="molecule type" value="Genomic_DNA"/>
</dbReference>
<feature type="domain" description="HTH lacI-type" evidence="4">
    <location>
        <begin position="2"/>
        <end position="56"/>
    </location>
</feature>
<dbReference type="InterPro" id="IPR010982">
    <property type="entry name" value="Lambda_DNA-bd_dom_sf"/>
</dbReference>
<proteinExistence type="predicted"/>
<keyword evidence="2" id="KW-0238">DNA-binding</keyword>
<dbReference type="AlphaFoldDB" id="Q2S7C5"/>
<dbReference type="Pfam" id="PF00356">
    <property type="entry name" value="LacI"/>
    <property type="match status" value="1"/>
</dbReference>
<evidence type="ECO:0000256" key="3">
    <source>
        <dbReference type="ARBA" id="ARBA00023163"/>
    </source>
</evidence>
<dbReference type="PROSITE" id="PS50932">
    <property type="entry name" value="HTH_LACI_2"/>
    <property type="match status" value="1"/>
</dbReference>
<keyword evidence="3" id="KW-0804">Transcription</keyword>
<dbReference type="STRING" id="349521.HCH_06826"/>
<protein>
    <submittedName>
        <fullName evidence="5">Transcriptional regulator</fullName>
    </submittedName>
</protein>
<evidence type="ECO:0000256" key="2">
    <source>
        <dbReference type="ARBA" id="ARBA00023125"/>
    </source>
</evidence>
<dbReference type="HOGENOM" id="CLU_037628_6_0_6"/>
<dbReference type="KEGG" id="hch:HCH_06826"/>
<keyword evidence="1" id="KW-0805">Transcription regulation</keyword>
<dbReference type="GO" id="GO:0003700">
    <property type="term" value="F:DNA-binding transcription factor activity"/>
    <property type="evidence" value="ECO:0007669"/>
    <property type="project" value="TreeGrafter"/>
</dbReference>
<dbReference type="Gene3D" id="3.40.50.2300">
    <property type="match status" value="2"/>
</dbReference>
<dbReference type="Proteomes" id="UP000000238">
    <property type="component" value="Chromosome"/>
</dbReference>
<dbReference type="InterPro" id="IPR028082">
    <property type="entry name" value="Peripla_BP_I"/>
</dbReference>
<dbReference type="Pfam" id="PF13377">
    <property type="entry name" value="Peripla_BP_3"/>
    <property type="match status" value="1"/>
</dbReference>
<dbReference type="PANTHER" id="PTHR30146">
    <property type="entry name" value="LACI-RELATED TRANSCRIPTIONAL REPRESSOR"/>
    <property type="match status" value="1"/>
</dbReference>
<organism evidence="5 6">
    <name type="scientific">Hahella chejuensis (strain KCTC 2396)</name>
    <dbReference type="NCBI Taxonomy" id="349521"/>
    <lineage>
        <taxon>Bacteria</taxon>
        <taxon>Pseudomonadati</taxon>
        <taxon>Pseudomonadota</taxon>
        <taxon>Gammaproteobacteria</taxon>
        <taxon>Oceanospirillales</taxon>
        <taxon>Hahellaceae</taxon>
        <taxon>Hahella</taxon>
    </lineage>
</organism>
<dbReference type="RefSeq" id="WP_011400499.1">
    <property type="nucleotide sequence ID" value="NC_007645.1"/>
</dbReference>
<dbReference type="Gene3D" id="1.10.260.40">
    <property type="entry name" value="lambda repressor-like DNA-binding domains"/>
    <property type="match status" value="1"/>
</dbReference>
<gene>
    <name evidence="5" type="ordered locus">HCH_06826</name>
</gene>
<dbReference type="OrthoDB" id="6619319at2"/>
<evidence type="ECO:0000313" key="5">
    <source>
        <dbReference type="EMBL" id="ABC33449.1"/>
    </source>
</evidence>
<dbReference type="eggNOG" id="COG1609">
    <property type="taxonomic scope" value="Bacteria"/>
</dbReference>
<accession>Q2S7C5</accession>
<dbReference type="SMART" id="SM00354">
    <property type="entry name" value="HTH_LACI"/>
    <property type="match status" value="1"/>
</dbReference>